<comment type="caution">
    <text evidence="1">The sequence shown here is derived from an EMBL/GenBank/DDBJ whole genome shotgun (WGS) entry which is preliminary data.</text>
</comment>
<gene>
    <name evidence="1" type="ORF">C1S70_26180</name>
</gene>
<keyword evidence="1" id="KW-0614">Plasmid</keyword>
<dbReference type="PANTHER" id="PTHR14136">
    <property type="entry name" value="BTB_POZ DOMAIN-CONTAINING PROTEIN KCTD9"/>
    <property type="match status" value="1"/>
</dbReference>
<dbReference type="InterPro" id="IPR001646">
    <property type="entry name" value="5peptide_repeat"/>
</dbReference>
<dbReference type="EMBL" id="POWG01000038">
    <property type="protein sequence ID" value="PNQ95993.1"/>
    <property type="molecule type" value="Genomic_DNA"/>
</dbReference>
<dbReference type="RefSeq" id="WP_103041231.1">
    <property type="nucleotide sequence ID" value="NZ_POWG01000038.1"/>
</dbReference>
<organism evidence="1 2">
    <name type="scientific">Azospirillum argentinense</name>
    <dbReference type="NCBI Taxonomy" id="2970906"/>
    <lineage>
        <taxon>Bacteria</taxon>
        <taxon>Pseudomonadati</taxon>
        <taxon>Pseudomonadota</taxon>
        <taxon>Alphaproteobacteria</taxon>
        <taxon>Rhodospirillales</taxon>
        <taxon>Azospirillaceae</taxon>
        <taxon>Azospirillum</taxon>
    </lineage>
</organism>
<dbReference type="PANTHER" id="PTHR14136:SF17">
    <property type="entry name" value="BTB_POZ DOMAIN-CONTAINING PROTEIN KCTD9"/>
    <property type="match status" value="1"/>
</dbReference>
<dbReference type="Proteomes" id="UP000236268">
    <property type="component" value="Unassembled WGS sequence"/>
</dbReference>
<proteinExistence type="predicted"/>
<reference evidence="1 2" key="1">
    <citation type="submission" date="2018-01" db="EMBL/GenBank/DDBJ databases">
        <title>Whole genome sequence of Azospirillum brasilense REC3 isolated from strawberry roots.</title>
        <authorList>
            <person name="Fontana C.A."/>
            <person name="Salazar S.M."/>
            <person name="Bassi D."/>
            <person name="Puglisi E."/>
            <person name="Lovaisa N.C."/>
            <person name="Toffoli L.M."/>
            <person name="Pedraza R."/>
            <person name="Cocconcelli P.S."/>
        </authorList>
    </citation>
    <scope>NUCLEOTIDE SEQUENCE [LARGE SCALE GENOMIC DNA]</scope>
    <source>
        <strain evidence="1 2">REC3</strain>
        <plasmid evidence="1">p21unnamed</plasmid>
    </source>
</reference>
<evidence type="ECO:0000313" key="2">
    <source>
        <dbReference type="Proteomes" id="UP000236268"/>
    </source>
</evidence>
<name>A0A2K1FTY4_9PROT</name>
<dbReference type="InterPro" id="IPR051082">
    <property type="entry name" value="Pentapeptide-BTB/POZ_domain"/>
</dbReference>
<dbReference type="Pfam" id="PF00805">
    <property type="entry name" value="Pentapeptide"/>
    <property type="match status" value="1"/>
</dbReference>
<dbReference type="AlphaFoldDB" id="A0A2K1FTY4"/>
<dbReference type="SUPFAM" id="SSF141571">
    <property type="entry name" value="Pentapeptide repeat-like"/>
    <property type="match status" value="1"/>
</dbReference>
<evidence type="ECO:0000313" key="1">
    <source>
        <dbReference type="EMBL" id="PNQ95993.1"/>
    </source>
</evidence>
<geneLocation type="plasmid" evidence="1">
    <name>p21unnamed</name>
</geneLocation>
<protein>
    <recommendedName>
        <fullName evidence="3">Pentapeptide repeat-containing protein</fullName>
    </recommendedName>
</protein>
<sequence length="213" mass="23185">MSERFRISARHESTPAERVRPSAEALDAVLAAHRLWLESVGQEGRQADLRHADLSGRSLWRADLRRARLDGCDLRGADLDHADASGANFDGACLERASLWNARLGAARLCQADLRNANLDHADLSGADLSDADCTETICGERGCTVPTCGPQPALWAISSPTPWVIRTHACRTGGRSEAWRVRTISSRNVEPVGSFFWRRTGTVPSRADGTAL</sequence>
<evidence type="ECO:0008006" key="3">
    <source>
        <dbReference type="Google" id="ProtNLM"/>
    </source>
</evidence>
<accession>A0A2K1FTY4</accession>
<dbReference type="Gene3D" id="2.160.20.80">
    <property type="entry name" value="E3 ubiquitin-protein ligase SopA"/>
    <property type="match status" value="1"/>
</dbReference>